<gene>
    <name evidence="2" type="ORF">EYF80_052931</name>
</gene>
<proteinExistence type="predicted"/>
<feature type="compositionally biased region" description="Acidic residues" evidence="1">
    <location>
        <begin position="106"/>
        <end position="119"/>
    </location>
</feature>
<feature type="compositionally biased region" description="Acidic residues" evidence="1">
    <location>
        <begin position="66"/>
        <end position="79"/>
    </location>
</feature>
<evidence type="ECO:0000256" key="1">
    <source>
        <dbReference type="SAM" id="MobiDB-lite"/>
    </source>
</evidence>
<comment type="caution">
    <text evidence="2">The sequence shown here is derived from an EMBL/GenBank/DDBJ whole genome shotgun (WGS) entry which is preliminary data.</text>
</comment>
<dbReference type="EMBL" id="SRLO01001556">
    <property type="protein sequence ID" value="TNN36899.1"/>
    <property type="molecule type" value="Genomic_DNA"/>
</dbReference>
<feature type="region of interest" description="Disordered" evidence="1">
    <location>
        <begin position="1"/>
        <end position="119"/>
    </location>
</feature>
<evidence type="ECO:0000313" key="2">
    <source>
        <dbReference type="EMBL" id="TNN36899.1"/>
    </source>
</evidence>
<evidence type="ECO:0000313" key="3">
    <source>
        <dbReference type="Proteomes" id="UP000314294"/>
    </source>
</evidence>
<reference evidence="2 3" key="1">
    <citation type="submission" date="2019-03" db="EMBL/GenBank/DDBJ databases">
        <title>First draft genome of Liparis tanakae, snailfish: a comprehensive survey of snailfish specific genes.</title>
        <authorList>
            <person name="Kim W."/>
            <person name="Song I."/>
            <person name="Jeong J.-H."/>
            <person name="Kim D."/>
            <person name="Kim S."/>
            <person name="Ryu S."/>
            <person name="Song J.Y."/>
            <person name="Lee S.K."/>
        </authorList>
    </citation>
    <scope>NUCLEOTIDE SEQUENCE [LARGE SCALE GENOMIC DNA]</scope>
    <source>
        <tissue evidence="2">Muscle</tissue>
    </source>
</reference>
<dbReference type="AlphaFoldDB" id="A0A4Z2F6U9"/>
<dbReference type="Proteomes" id="UP000314294">
    <property type="component" value="Unassembled WGS sequence"/>
</dbReference>
<organism evidence="2 3">
    <name type="scientific">Liparis tanakae</name>
    <name type="common">Tanaka's snailfish</name>
    <dbReference type="NCBI Taxonomy" id="230148"/>
    <lineage>
        <taxon>Eukaryota</taxon>
        <taxon>Metazoa</taxon>
        <taxon>Chordata</taxon>
        <taxon>Craniata</taxon>
        <taxon>Vertebrata</taxon>
        <taxon>Euteleostomi</taxon>
        <taxon>Actinopterygii</taxon>
        <taxon>Neopterygii</taxon>
        <taxon>Teleostei</taxon>
        <taxon>Neoteleostei</taxon>
        <taxon>Acanthomorphata</taxon>
        <taxon>Eupercaria</taxon>
        <taxon>Perciformes</taxon>
        <taxon>Cottioidei</taxon>
        <taxon>Cottales</taxon>
        <taxon>Liparidae</taxon>
        <taxon>Liparis</taxon>
    </lineage>
</organism>
<protein>
    <submittedName>
        <fullName evidence="2">Uncharacterized protein</fullName>
    </submittedName>
</protein>
<accession>A0A4Z2F6U9</accession>
<feature type="compositionally biased region" description="Low complexity" evidence="1">
    <location>
        <begin position="1"/>
        <end position="36"/>
    </location>
</feature>
<name>A0A4Z2F6U9_9TELE</name>
<sequence length="119" mass="12534">MVKSWSSMRRSAFSSSCASCTPRAGPRTAARTGTARKPAWCVQKPRSESESGAFGERAGRGTILLTEEEEEEEEESAEGDCERTSAAAGALRGGGGEGERGREGEGEGEGEDDLQFNGN</sequence>
<keyword evidence="3" id="KW-1185">Reference proteome</keyword>